<evidence type="ECO:0000313" key="2">
    <source>
        <dbReference type="EMBL" id="OTF69560.1"/>
    </source>
</evidence>
<evidence type="ECO:0000256" key="1">
    <source>
        <dbReference type="SAM" id="MobiDB-lite"/>
    </source>
</evidence>
<evidence type="ECO:0000313" key="3">
    <source>
        <dbReference type="Proteomes" id="UP000194236"/>
    </source>
</evidence>
<protein>
    <submittedName>
        <fullName evidence="2">Uncharacterized protein</fullName>
    </submittedName>
</protein>
<feature type="region of interest" description="Disordered" evidence="1">
    <location>
        <begin position="97"/>
        <end position="117"/>
    </location>
</feature>
<keyword evidence="3" id="KW-1185">Reference proteome</keyword>
<comment type="caution">
    <text evidence="2">The sequence shown here is derived from an EMBL/GenBank/DDBJ whole genome shotgun (WGS) entry which is preliminary data.</text>
</comment>
<organism evidence="2 3">
    <name type="scientific">Euroglyphus maynei</name>
    <name type="common">Mayne's house dust mite</name>
    <dbReference type="NCBI Taxonomy" id="6958"/>
    <lineage>
        <taxon>Eukaryota</taxon>
        <taxon>Metazoa</taxon>
        <taxon>Ecdysozoa</taxon>
        <taxon>Arthropoda</taxon>
        <taxon>Chelicerata</taxon>
        <taxon>Arachnida</taxon>
        <taxon>Acari</taxon>
        <taxon>Acariformes</taxon>
        <taxon>Sarcoptiformes</taxon>
        <taxon>Astigmata</taxon>
        <taxon>Psoroptidia</taxon>
        <taxon>Analgoidea</taxon>
        <taxon>Pyroglyphidae</taxon>
        <taxon>Pyroglyphinae</taxon>
        <taxon>Euroglyphus</taxon>
    </lineage>
</organism>
<reference evidence="2 3" key="1">
    <citation type="submission" date="2017-03" db="EMBL/GenBank/DDBJ databases">
        <title>Genome Survey of Euroglyphus maynei.</title>
        <authorList>
            <person name="Arlian L.G."/>
            <person name="Morgan M.S."/>
            <person name="Rider S.D."/>
        </authorList>
    </citation>
    <scope>NUCLEOTIDE SEQUENCE [LARGE SCALE GENOMIC DNA]</scope>
    <source>
        <strain evidence="2">Arlian Lab</strain>
        <tissue evidence="2">Whole body</tissue>
    </source>
</reference>
<proteinExistence type="predicted"/>
<name>A0A1Y3AMA3_EURMA</name>
<dbReference type="AlphaFoldDB" id="A0A1Y3AMA3"/>
<sequence length="142" mass="15390">MSGGRSEPNLLDAQKRTVNGSARLSIHNNTNHSNQPKPRLSQIQVINAPKFQSRLMGPTGIAAVPAANNDSRISRIARPITNGVSSQPSLVNIRSSGIPGNGTHNAIRSSNNFGSMGSIRDQQLLQNHHHSQQQSNIFQMPR</sequence>
<feature type="non-terminal residue" evidence="2">
    <location>
        <position position="142"/>
    </location>
</feature>
<dbReference type="EMBL" id="MUJZ01069824">
    <property type="protein sequence ID" value="OTF69560.1"/>
    <property type="molecule type" value="Genomic_DNA"/>
</dbReference>
<feature type="compositionally biased region" description="Polar residues" evidence="1">
    <location>
        <begin position="102"/>
        <end position="115"/>
    </location>
</feature>
<accession>A0A1Y3AMA3</accession>
<dbReference type="Proteomes" id="UP000194236">
    <property type="component" value="Unassembled WGS sequence"/>
</dbReference>
<gene>
    <name evidence="2" type="ORF">BLA29_013448</name>
</gene>